<evidence type="ECO:0000313" key="3">
    <source>
        <dbReference type="Proteomes" id="UP000317835"/>
    </source>
</evidence>
<sequence length="266" mass="27239">MRRLRISIAGLGGVVLLAALGLAALRNASAWWAAAAESAALVLLGGAAVGSLQGERARRSFWAGAFVFGGGYGALALVGPEPGSQAATSTTFKHRQAPETTLDAPGPRFLVDAMLDRLVPVLYPPVTVYTVSYGGQDIATIRGDASIANAYGPRIEQAVAERSPGRAILYVGPGGELLDIRSNQQFGMAGDIGATFLHPIDLTDYDPDALAIATATDPEPTVAYRSSFLRAGHALIAILLGLLGGIGAVLAIGPVRPGAGRGAGRT</sequence>
<evidence type="ECO:0000256" key="1">
    <source>
        <dbReference type="SAM" id="Phobius"/>
    </source>
</evidence>
<feature type="transmembrane region" description="Helical" evidence="1">
    <location>
        <begin position="31"/>
        <end position="49"/>
    </location>
</feature>
<keyword evidence="1" id="KW-1133">Transmembrane helix</keyword>
<organism evidence="2 3">
    <name type="scientific">Tautonia plasticadhaerens</name>
    <dbReference type="NCBI Taxonomy" id="2527974"/>
    <lineage>
        <taxon>Bacteria</taxon>
        <taxon>Pseudomonadati</taxon>
        <taxon>Planctomycetota</taxon>
        <taxon>Planctomycetia</taxon>
        <taxon>Isosphaerales</taxon>
        <taxon>Isosphaeraceae</taxon>
        <taxon>Tautonia</taxon>
    </lineage>
</organism>
<dbReference type="RefSeq" id="WP_145266454.1">
    <property type="nucleotide sequence ID" value="NZ_CP036426.1"/>
</dbReference>
<dbReference type="AlphaFoldDB" id="A0A518GUY2"/>
<dbReference type="Proteomes" id="UP000317835">
    <property type="component" value="Chromosome"/>
</dbReference>
<protein>
    <submittedName>
        <fullName evidence="2">Uncharacterized protein</fullName>
    </submittedName>
</protein>
<proteinExistence type="predicted"/>
<name>A0A518GUY2_9BACT</name>
<accession>A0A518GUY2</accession>
<reference evidence="2 3" key="1">
    <citation type="submission" date="2019-02" db="EMBL/GenBank/DDBJ databases">
        <title>Deep-cultivation of Planctomycetes and their phenomic and genomic characterization uncovers novel biology.</title>
        <authorList>
            <person name="Wiegand S."/>
            <person name="Jogler M."/>
            <person name="Boedeker C."/>
            <person name="Pinto D."/>
            <person name="Vollmers J."/>
            <person name="Rivas-Marin E."/>
            <person name="Kohn T."/>
            <person name="Peeters S.H."/>
            <person name="Heuer A."/>
            <person name="Rast P."/>
            <person name="Oberbeckmann S."/>
            <person name="Bunk B."/>
            <person name="Jeske O."/>
            <person name="Meyerdierks A."/>
            <person name="Storesund J.E."/>
            <person name="Kallscheuer N."/>
            <person name="Luecker S."/>
            <person name="Lage O.M."/>
            <person name="Pohl T."/>
            <person name="Merkel B.J."/>
            <person name="Hornburger P."/>
            <person name="Mueller R.-W."/>
            <person name="Bruemmer F."/>
            <person name="Labrenz M."/>
            <person name="Spormann A.M."/>
            <person name="Op den Camp H."/>
            <person name="Overmann J."/>
            <person name="Amann R."/>
            <person name="Jetten M.S.M."/>
            <person name="Mascher T."/>
            <person name="Medema M.H."/>
            <person name="Devos D.P."/>
            <person name="Kaster A.-K."/>
            <person name="Ovreas L."/>
            <person name="Rohde M."/>
            <person name="Galperin M.Y."/>
            <person name="Jogler C."/>
        </authorList>
    </citation>
    <scope>NUCLEOTIDE SEQUENCE [LARGE SCALE GENOMIC DNA]</scope>
    <source>
        <strain evidence="2 3">ElP</strain>
    </source>
</reference>
<evidence type="ECO:0000313" key="2">
    <source>
        <dbReference type="EMBL" id="QDV32393.1"/>
    </source>
</evidence>
<keyword evidence="1" id="KW-0812">Transmembrane</keyword>
<keyword evidence="3" id="KW-1185">Reference proteome</keyword>
<dbReference type="EMBL" id="CP036426">
    <property type="protein sequence ID" value="QDV32393.1"/>
    <property type="molecule type" value="Genomic_DNA"/>
</dbReference>
<keyword evidence="1" id="KW-0472">Membrane</keyword>
<feature type="transmembrane region" description="Helical" evidence="1">
    <location>
        <begin position="234"/>
        <end position="255"/>
    </location>
</feature>
<dbReference type="KEGG" id="tpla:ElP_02250"/>
<gene>
    <name evidence="2" type="ORF">ElP_02250</name>
</gene>